<dbReference type="InterPro" id="IPR002931">
    <property type="entry name" value="Transglutaminase-like"/>
</dbReference>
<evidence type="ECO:0000256" key="2">
    <source>
        <dbReference type="SAM" id="Phobius"/>
    </source>
</evidence>
<keyword evidence="2" id="KW-1133">Transmembrane helix</keyword>
<feature type="compositionally biased region" description="Basic and acidic residues" evidence="1">
    <location>
        <begin position="895"/>
        <end position="912"/>
    </location>
</feature>
<keyword evidence="2" id="KW-0472">Membrane</keyword>
<dbReference type="Gene3D" id="1.25.40.10">
    <property type="entry name" value="Tetratricopeptide repeat domain"/>
    <property type="match status" value="1"/>
</dbReference>
<dbReference type="InterPro" id="IPR011990">
    <property type="entry name" value="TPR-like_helical_dom_sf"/>
</dbReference>
<dbReference type="Gene3D" id="3.10.620.30">
    <property type="match status" value="1"/>
</dbReference>
<evidence type="ECO:0000313" key="4">
    <source>
        <dbReference type="EMBL" id="ERP39149.1"/>
    </source>
</evidence>
<keyword evidence="5" id="KW-1185">Reference proteome</keyword>
<accession>U7D9S2</accession>
<organism evidence="4 5">
    <name type="scientific">Chitinivibrio alkaliphilus ACht1</name>
    <dbReference type="NCBI Taxonomy" id="1313304"/>
    <lineage>
        <taxon>Bacteria</taxon>
        <taxon>Pseudomonadati</taxon>
        <taxon>Fibrobacterota</taxon>
        <taxon>Chitinivibrionia</taxon>
        <taxon>Chitinivibrionales</taxon>
        <taxon>Chitinivibrionaceae</taxon>
        <taxon>Chitinivibrio</taxon>
    </lineage>
</organism>
<comment type="caution">
    <text evidence="4">The sequence shown here is derived from an EMBL/GenBank/DDBJ whole genome shotgun (WGS) entry which is preliminary data.</text>
</comment>
<keyword evidence="2" id="KW-0812">Transmembrane</keyword>
<gene>
    <name evidence="4" type="ORF">CALK_0317</name>
</gene>
<evidence type="ECO:0000313" key="5">
    <source>
        <dbReference type="Proteomes" id="UP000017148"/>
    </source>
</evidence>
<dbReference type="EMBL" id="ASJR01000002">
    <property type="protein sequence ID" value="ERP39149.1"/>
    <property type="molecule type" value="Genomic_DNA"/>
</dbReference>
<dbReference type="Proteomes" id="UP000017148">
    <property type="component" value="Unassembled WGS sequence"/>
</dbReference>
<reference evidence="4 5" key="1">
    <citation type="journal article" date="2013" name="Environ. Microbiol.">
        <title>Genome analysis of Chitinivibrio alkaliphilus gen. nov., sp. nov., a novel extremely haloalkaliphilic anaerobic chitinolytic bacterium from the candidate phylum Termite Group 3.</title>
        <authorList>
            <person name="Sorokin D.Y."/>
            <person name="Gumerov V.M."/>
            <person name="Rakitin A.L."/>
            <person name="Beletsky A.V."/>
            <person name="Damste J.S."/>
            <person name="Muyzer G."/>
            <person name="Mardanov A.V."/>
            <person name="Ravin N.V."/>
        </authorList>
    </citation>
    <scope>NUCLEOTIDE SEQUENCE [LARGE SCALE GENOMIC DNA]</scope>
    <source>
        <strain evidence="4 5">ACht1</strain>
    </source>
</reference>
<dbReference type="SUPFAM" id="SSF48452">
    <property type="entry name" value="TPR-like"/>
    <property type="match status" value="1"/>
</dbReference>
<dbReference type="eggNOG" id="COG0457">
    <property type="taxonomic scope" value="Bacteria"/>
</dbReference>
<proteinExistence type="predicted"/>
<protein>
    <recommendedName>
        <fullName evidence="3">Transglutaminase-like domain-containing protein</fullName>
    </recommendedName>
</protein>
<dbReference type="Gene3D" id="3.40.50.10610">
    <property type="entry name" value="ABC-type transport auxiliary lipoprotein component"/>
    <property type="match status" value="1"/>
</dbReference>
<dbReference type="InterPro" id="IPR038765">
    <property type="entry name" value="Papain-like_cys_pep_sf"/>
</dbReference>
<feature type="domain" description="Transglutaminase-like" evidence="3">
    <location>
        <begin position="576"/>
        <end position="646"/>
    </location>
</feature>
<feature type="region of interest" description="Disordered" evidence="1">
    <location>
        <begin position="892"/>
        <end position="912"/>
    </location>
</feature>
<feature type="transmembrane region" description="Helical" evidence="2">
    <location>
        <begin position="13"/>
        <end position="33"/>
    </location>
</feature>
<evidence type="ECO:0000259" key="3">
    <source>
        <dbReference type="Pfam" id="PF01841"/>
    </source>
</evidence>
<dbReference type="STRING" id="1313304.CALK_0317"/>
<sequence>MLSSVEMVLSHKIYLHVCSYYNIVIAGAIIYFISHFIGEVFMKSSTCSTVFLCLCCLFFTLQAAQRNEGAFRTASAMGESVESALHKAQRDALWEYAQTLSDRSFLREYEQKVEEFFQTHREDLIVSSEILEKKSRYGVYETTVRLRVNEDFFIDSFEAEGFLVEEQVEKPRVMVLLEEYEQNTPVHDNIVTHVIEGALTAQGYQLLEEEQLERVRQEDTDGEDLAALGFAHGADIIIRGRVDIAAPRVQTAYGVSQVSVPVNVNVRVIRADNAEIITSLSERVLKRTLDEYTARDDGLREGGEIISAGIDAAISAYWREHTRGLRRIELLAHSQSEEKLYDLESSFAKIPQIKQGHLRYVEQGRAVYDVEVLGTVQALRRQIEQHGVWRISALAPGRIALQEGERTTPGKISYDIDMPSLSVRSAQIEPIFPSRLRYYEENDIAEITVAGGGEQVDDLRVHVFIPRLMDMPTERAVSFSQGGEKTLSMPLLLNEEKLLEFSAERQVPAEVSLSYTIQGRRESREIMVPVRVYTRNGLDWNNLPSLGSFVTYQNPTIDRFARYVVAEYDRSTSLPDDLSDAIAIFSALREHGFTYVSDPVNIAASGLDQVYFPVQTLEKRTGDCDDFAVLYAALLSAIGIPTAFIVYDDHVLTMFNTGVYEKNADILGVDRNRVIIHNNQCWIPVETTMLSDTFFDAWSAAAQQFRQTVADGGRFDIVEVATAWQTYRPFDYRHTIDLPLENLLSSVTVDLSHVYEYARNSMFQAIEDLESRDTLSLTEKNRLGRLYARSGDFLAAREHFSGLVELYGESRAVRNNYACALLLTGDDGAAIGQIEEALTRGSFEEGLINKGLFYYVSDRSDGMDVFSDMVREVYTKTGSLDSFDRLLGIPVSTEPTERATDHSGEEQQIDRSRLQDMIRQQVLEDDFSGAGDTDSYGGNVMPFGGVRGADPTQIAEIADLLVWMDL</sequence>
<evidence type="ECO:0000256" key="1">
    <source>
        <dbReference type="SAM" id="MobiDB-lite"/>
    </source>
</evidence>
<dbReference type="SUPFAM" id="SSF54001">
    <property type="entry name" value="Cysteine proteinases"/>
    <property type="match status" value="1"/>
</dbReference>
<dbReference type="Pfam" id="PF01841">
    <property type="entry name" value="Transglut_core"/>
    <property type="match status" value="1"/>
</dbReference>
<dbReference type="AlphaFoldDB" id="U7D9S2"/>
<name>U7D9S2_9BACT</name>